<dbReference type="EMBL" id="WIUZ02000004">
    <property type="protein sequence ID" value="KAF9787802.1"/>
    <property type="molecule type" value="Genomic_DNA"/>
</dbReference>
<dbReference type="OrthoDB" id="60858at2759"/>
<dbReference type="PANTHER" id="PTHR37919:SF2">
    <property type="entry name" value="EXPERA DOMAIN-CONTAINING PROTEIN"/>
    <property type="match status" value="1"/>
</dbReference>
<reference evidence="2" key="1">
    <citation type="journal article" date="2020" name="Nat. Commun.">
        <title>Large-scale genome sequencing of mycorrhizal fungi provides insights into the early evolution of symbiotic traits.</title>
        <authorList>
            <person name="Miyauchi S."/>
            <person name="Kiss E."/>
            <person name="Kuo A."/>
            <person name="Drula E."/>
            <person name="Kohler A."/>
            <person name="Sanchez-Garcia M."/>
            <person name="Morin E."/>
            <person name="Andreopoulos B."/>
            <person name="Barry K.W."/>
            <person name="Bonito G."/>
            <person name="Buee M."/>
            <person name="Carver A."/>
            <person name="Chen C."/>
            <person name="Cichocki N."/>
            <person name="Clum A."/>
            <person name="Culley D."/>
            <person name="Crous P.W."/>
            <person name="Fauchery L."/>
            <person name="Girlanda M."/>
            <person name="Hayes R.D."/>
            <person name="Keri Z."/>
            <person name="LaButti K."/>
            <person name="Lipzen A."/>
            <person name="Lombard V."/>
            <person name="Magnuson J."/>
            <person name="Maillard F."/>
            <person name="Murat C."/>
            <person name="Nolan M."/>
            <person name="Ohm R.A."/>
            <person name="Pangilinan J."/>
            <person name="Pereira M.F."/>
            <person name="Perotto S."/>
            <person name="Peter M."/>
            <person name="Pfister S."/>
            <person name="Riley R."/>
            <person name="Sitrit Y."/>
            <person name="Stielow J.B."/>
            <person name="Szollosi G."/>
            <person name="Zifcakova L."/>
            <person name="Stursova M."/>
            <person name="Spatafora J.W."/>
            <person name="Tedersoo L."/>
            <person name="Vaario L.M."/>
            <person name="Yamada A."/>
            <person name="Yan M."/>
            <person name="Wang P."/>
            <person name="Xu J."/>
            <person name="Bruns T."/>
            <person name="Baldrian P."/>
            <person name="Vilgalys R."/>
            <person name="Dunand C."/>
            <person name="Henrissat B."/>
            <person name="Grigoriev I.V."/>
            <person name="Hibbett D."/>
            <person name="Nagy L.G."/>
            <person name="Martin F.M."/>
        </authorList>
    </citation>
    <scope>NUCLEOTIDE SEQUENCE</scope>
    <source>
        <strain evidence="2">UH-Tt-Lm1</strain>
    </source>
</reference>
<dbReference type="PANTHER" id="PTHR37919">
    <property type="entry name" value="PROTEIN CBG05606"/>
    <property type="match status" value="1"/>
</dbReference>
<evidence type="ECO:0000313" key="2">
    <source>
        <dbReference type="EMBL" id="KAF9787802.1"/>
    </source>
</evidence>
<feature type="transmembrane region" description="Helical" evidence="1">
    <location>
        <begin position="33"/>
        <end position="56"/>
    </location>
</feature>
<reference evidence="2" key="2">
    <citation type="submission" date="2020-11" db="EMBL/GenBank/DDBJ databases">
        <authorList>
            <consortium name="DOE Joint Genome Institute"/>
            <person name="Kuo A."/>
            <person name="Miyauchi S."/>
            <person name="Kiss E."/>
            <person name="Drula E."/>
            <person name="Kohler A."/>
            <person name="Sanchez-Garcia M."/>
            <person name="Andreopoulos B."/>
            <person name="Barry K.W."/>
            <person name="Bonito G."/>
            <person name="Buee M."/>
            <person name="Carver A."/>
            <person name="Chen C."/>
            <person name="Cichocki N."/>
            <person name="Clum A."/>
            <person name="Culley D."/>
            <person name="Crous P.W."/>
            <person name="Fauchery L."/>
            <person name="Girlanda M."/>
            <person name="Hayes R."/>
            <person name="Keri Z."/>
            <person name="Labutti K."/>
            <person name="Lipzen A."/>
            <person name="Lombard V."/>
            <person name="Magnuson J."/>
            <person name="Maillard F."/>
            <person name="Morin E."/>
            <person name="Murat C."/>
            <person name="Nolan M."/>
            <person name="Ohm R."/>
            <person name="Pangilinan J."/>
            <person name="Pereira M."/>
            <person name="Perotto S."/>
            <person name="Peter M."/>
            <person name="Riley R."/>
            <person name="Sitrit Y."/>
            <person name="Stielow B."/>
            <person name="Szollosi G."/>
            <person name="Zifcakova L."/>
            <person name="Stursova M."/>
            <person name="Spatafora J.W."/>
            <person name="Tedersoo L."/>
            <person name="Vaario L.-M."/>
            <person name="Yamada A."/>
            <person name="Yan M."/>
            <person name="Wang P."/>
            <person name="Xu J."/>
            <person name="Bruns T."/>
            <person name="Baldrian P."/>
            <person name="Vilgalys R."/>
            <person name="Henrissat B."/>
            <person name="Grigoriev I.V."/>
            <person name="Hibbett D."/>
            <person name="Nagy L.G."/>
            <person name="Martin F.M."/>
        </authorList>
    </citation>
    <scope>NUCLEOTIDE SEQUENCE</scope>
    <source>
        <strain evidence="2">UH-Tt-Lm1</strain>
    </source>
</reference>
<evidence type="ECO:0000256" key="1">
    <source>
        <dbReference type="SAM" id="Phobius"/>
    </source>
</evidence>
<feature type="transmembrane region" description="Helical" evidence="1">
    <location>
        <begin position="163"/>
        <end position="184"/>
    </location>
</feature>
<dbReference type="Proteomes" id="UP000736335">
    <property type="component" value="Unassembled WGS sequence"/>
</dbReference>
<keyword evidence="1" id="KW-1133">Transmembrane helix</keyword>
<protein>
    <recommendedName>
        <fullName evidence="4">EXPERA domain-containing protein</fullName>
    </recommendedName>
</protein>
<evidence type="ECO:0000313" key="3">
    <source>
        <dbReference type="Proteomes" id="UP000736335"/>
    </source>
</evidence>
<organism evidence="2 3">
    <name type="scientific">Thelephora terrestris</name>
    <dbReference type="NCBI Taxonomy" id="56493"/>
    <lineage>
        <taxon>Eukaryota</taxon>
        <taxon>Fungi</taxon>
        <taxon>Dikarya</taxon>
        <taxon>Basidiomycota</taxon>
        <taxon>Agaricomycotina</taxon>
        <taxon>Agaricomycetes</taxon>
        <taxon>Thelephorales</taxon>
        <taxon>Thelephoraceae</taxon>
        <taxon>Thelephora</taxon>
    </lineage>
</organism>
<sequence length="205" mass="23645">MSRVRTRTKIHPCFPHPKRRGGYSEMVRNSKTYTWATAWALICLPIILWDTSYILFRPRSMAGGDLHWIWPGYEIYQEVDYVYGLKALQNGDGFPSAQTALNLVELAINALYLYSTYVLDSPIAPLFGFSTNLMTLSKTVLYFAQEYFCSFCNIGHNTPKDLFFFYFCTNSLWIVFPTLIIIRLGKDIAASLRITKGMESKKKDR</sequence>
<keyword evidence="1" id="KW-0472">Membrane</keyword>
<dbReference type="AlphaFoldDB" id="A0A9P6HHZ5"/>
<comment type="caution">
    <text evidence="2">The sequence shown here is derived from an EMBL/GenBank/DDBJ whole genome shotgun (WGS) entry which is preliminary data.</text>
</comment>
<gene>
    <name evidence="2" type="ORF">BJ322DRAFT_1045341</name>
</gene>
<name>A0A9P6HHZ5_9AGAM</name>
<accession>A0A9P6HHZ5</accession>
<keyword evidence="1" id="KW-0812">Transmembrane</keyword>
<keyword evidence="3" id="KW-1185">Reference proteome</keyword>
<proteinExistence type="predicted"/>
<evidence type="ECO:0008006" key="4">
    <source>
        <dbReference type="Google" id="ProtNLM"/>
    </source>
</evidence>